<keyword evidence="19" id="KW-1185">Reference proteome</keyword>
<dbReference type="Pfam" id="PF12833">
    <property type="entry name" value="HTH_18"/>
    <property type="match status" value="1"/>
</dbReference>
<keyword evidence="10" id="KW-0238">DNA-binding</keyword>
<dbReference type="InterPro" id="IPR018060">
    <property type="entry name" value="HTH_AraC"/>
</dbReference>
<proteinExistence type="predicted"/>
<feature type="domain" description="Response regulatory" evidence="17">
    <location>
        <begin position="625"/>
        <end position="740"/>
    </location>
</feature>
<dbReference type="Pfam" id="PF00512">
    <property type="entry name" value="HisKA"/>
    <property type="match status" value="1"/>
</dbReference>
<evidence type="ECO:0000256" key="1">
    <source>
        <dbReference type="ARBA" id="ARBA00000085"/>
    </source>
</evidence>
<dbReference type="InterPro" id="IPR018062">
    <property type="entry name" value="HTH_AraC-typ_CS"/>
</dbReference>
<keyword evidence="8" id="KW-0902">Two-component regulatory system</keyword>
<dbReference type="STRING" id="1703345.A3860_37500"/>
<dbReference type="InterPro" id="IPR009057">
    <property type="entry name" value="Homeodomain-like_sf"/>
</dbReference>
<evidence type="ECO:0000259" key="16">
    <source>
        <dbReference type="PROSITE" id="PS50109"/>
    </source>
</evidence>
<gene>
    <name evidence="18" type="ORF">A3860_37500</name>
</gene>
<evidence type="ECO:0000256" key="4">
    <source>
        <dbReference type="ARBA" id="ARBA00022679"/>
    </source>
</evidence>
<dbReference type="PROSITE" id="PS50110">
    <property type="entry name" value="RESPONSE_REGULATORY"/>
    <property type="match status" value="1"/>
</dbReference>
<dbReference type="CDD" id="cd17574">
    <property type="entry name" value="REC_OmpR"/>
    <property type="match status" value="1"/>
</dbReference>
<dbReference type="FunFam" id="3.30.565.10:FF:000037">
    <property type="entry name" value="Hybrid sensor histidine kinase/response regulator"/>
    <property type="match status" value="1"/>
</dbReference>
<evidence type="ECO:0000256" key="2">
    <source>
        <dbReference type="ARBA" id="ARBA00012438"/>
    </source>
</evidence>
<dbReference type="InterPro" id="IPR025997">
    <property type="entry name" value="SBP_2_dom"/>
</dbReference>
<keyword evidence="5" id="KW-0547">Nucleotide-binding</keyword>
<dbReference type="InterPro" id="IPR036890">
    <property type="entry name" value="HATPase_C_sf"/>
</dbReference>
<dbReference type="AlphaFoldDB" id="A0A1V9FMA4"/>
<evidence type="ECO:0000259" key="15">
    <source>
        <dbReference type="PROSITE" id="PS01124"/>
    </source>
</evidence>
<dbReference type="InterPro" id="IPR004358">
    <property type="entry name" value="Sig_transdc_His_kin-like_C"/>
</dbReference>
<dbReference type="Pfam" id="PF13407">
    <property type="entry name" value="Peripla_BP_4"/>
    <property type="match status" value="1"/>
</dbReference>
<dbReference type="InterPro" id="IPR028082">
    <property type="entry name" value="Peripla_BP_I"/>
</dbReference>
<keyword evidence="3 12" id="KW-0597">Phosphoprotein</keyword>
<sequence length="874" mass="97843">MLAEMNRELSFHNDIQFIYKNANSNSATQVGQINELLKQGIDLLIVSPNEVAPLTPVIEKVYDAGIPVLLIDRKTNSGKYTAFIGAENVEVGQNAGQFAVSLLKGKGKVMEITAPEEASPFIGRHNGFMQVISRYPGIQFLKKAKAGNAQHFDSTIKEAGNFDLIFAHNDAMANDAYQSCVRLGIDKKIKIIGVDGLPVNGMGLDMVTDKRIVATVLYPTGGKEAILTALNILGNKPFKKENQLFTTVIDSGNVRLMKMQAEKLLSQQHDIEERQKILDRQIIISHNQETVIFIIAITLSLTLILGGLSYYFLKENKKITHRLELQNREISLQKNQLEEQKNQLIEMGAKAEEAHQAKLNFFTNISHEFRTPLTLILSPLEEVADNPRLPVGVRQTVKLAEKNVLRLYKLVNQLMDFRKIEFKKMPVNAAQHDLVDFINEIVESYNNLAKSKQISLRFITTERKLPAWFDAGMLDKVIFNMLSNAFKFTKENGFIQVSLMQENSNAVIRIEDSGVGMSAEVIQHAFDPFFQGEYENYKGTGLGLALSKELIELHKGTVTVKSEKGKGTTFEVCFPLMAMQVDAQIAAPPAPNNIISEDAKIYTTELYPGLPVTTEAPVYTRKENSILIIEDNDDLRQFIANRLSARYDVIEAANGSKALQAAFDNTPDIIICDIVIPGKNGLELTSILKSDVRTAHIPIILLTARSTDDQKIEGFKTGADAYITKPFNFQLLEQHLIALLNNRNKSKAHYSSDTLPGINNITKKKTDRKFISEFAAIVENNISNDAFSIDDICRELNISPAQLSRKIKALMECNVNEYIVNTRLKKAKYYLQHEDLSIAEIAFKTGFSSATYFSTVFRSKLGVTPKEFKEGKFK</sequence>
<dbReference type="Pfam" id="PF02518">
    <property type="entry name" value="HATPase_c"/>
    <property type="match status" value="1"/>
</dbReference>
<dbReference type="SUPFAM" id="SSF53822">
    <property type="entry name" value="Periplasmic binding protein-like I"/>
    <property type="match status" value="1"/>
</dbReference>
<dbReference type="Gene3D" id="3.40.50.2300">
    <property type="match status" value="3"/>
</dbReference>
<dbReference type="InterPro" id="IPR003661">
    <property type="entry name" value="HisK_dim/P_dom"/>
</dbReference>
<dbReference type="InterPro" id="IPR005467">
    <property type="entry name" value="His_kinase_dom"/>
</dbReference>
<evidence type="ECO:0000256" key="12">
    <source>
        <dbReference type="PROSITE-ProRule" id="PRU00169"/>
    </source>
</evidence>
<dbReference type="SUPFAM" id="SSF47384">
    <property type="entry name" value="Homodimeric domain of signal transducing histidine kinase"/>
    <property type="match status" value="1"/>
</dbReference>
<evidence type="ECO:0000256" key="9">
    <source>
        <dbReference type="ARBA" id="ARBA00023015"/>
    </source>
</evidence>
<keyword evidence="9" id="KW-0805">Transcription regulation</keyword>
<dbReference type="Gene3D" id="3.30.565.10">
    <property type="entry name" value="Histidine kinase-like ATPase, C-terminal domain"/>
    <property type="match status" value="1"/>
</dbReference>
<reference evidence="18 19" key="1">
    <citation type="submission" date="2016-03" db="EMBL/GenBank/DDBJ databases">
        <title>Niastella vici sp. nov., isolated from farmland soil.</title>
        <authorList>
            <person name="Chen L."/>
            <person name="Wang D."/>
            <person name="Yang S."/>
            <person name="Wang G."/>
        </authorList>
    </citation>
    <scope>NUCLEOTIDE SEQUENCE [LARGE SCALE GENOMIC DNA]</scope>
    <source>
        <strain evidence="18 19">DJ57</strain>
    </source>
</reference>
<dbReference type="EC" id="2.7.13.3" evidence="2"/>
<dbReference type="SMART" id="SM00388">
    <property type="entry name" value="HisKA"/>
    <property type="match status" value="1"/>
</dbReference>
<dbReference type="PROSITE" id="PS50109">
    <property type="entry name" value="HIS_KIN"/>
    <property type="match status" value="1"/>
</dbReference>
<name>A0A1V9FMA4_9BACT</name>
<comment type="catalytic activity">
    <reaction evidence="1">
        <text>ATP + protein L-histidine = ADP + protein N-phospho-L-histidine.</text>
        <dbReference type="EC" id="2.7.13.3"/>
    </reaction>
</comment>
<dbReference type="SMART" id="SM00342">
    <property type="entry name" value="HTH_ARAC"/>
    <property type="match status" value="1"/>
</dbReference>
<evidence type="ECO:0000259" key="17">
    <source>
        <dbReference type="PROSITE" id="PS50110"/>
    </source>
</evidence>
<dbReference type="GO" id="GO:0000155">
    <property type="term" value="F:phosphorelay sensor kinase activity"/>
    <property type="evidence" value="ECO:0007669"/>
    <property type="project" value="InterPro"/>
</dbReference>
<dbReference type="PANTHER" id="PTHR43547">
    <property type="entry name" value="TWO-COMPONENT HISTIDINE KINASE"/>
    <property type="match status" value="1"/>
</dbReference>
<evidence type="ECO:0000256" key="5">
    <source>
        <dbReference type="ARBA" id="ARBA00022741"/>
    </source>
</evidence>
<keyword evidence="7" id="KW-0067">ATP-binding</keyword>
<evidence type="ECO:0000256" key="14">
    <source>
        <dbReference type="SAM" id="Phobius"/>
    </source>
</evidence>
<accession>A0A1V9FMA4</accession>
<dbReference type="CDD" id="cd06308">
    <property type="entry name" value="PBP1_sensor_kinase-like"/>
    <property type="match status" value="1"/>
</dbReference>
<dbReference type="SUPFAM" id="SSF46689">
    <property type="entry name" value="Homeodomain-like"/>
    <property type="match status" value="1"/>
</dbReference>
<feature type="domain" description="Histidine kinase" evidence="16">
    <location>
        <begin position="364"/>
        <end position="578"/>
    </location>
</feature>
<organism evidence="18 19">
    <name type="scientific">Niastella vici</name>
    <dbReference type="NCBI Taxonomy" id="1703345"/>
    <lineage>
        <taxon>Bacteria</taxon>
        <taxon>Pseudomonadati</taxon>
        <taxon>Bacteroidota</taxon>
        <taxon>Chitinophagia</taxon>
        <taxon>Chitinophagales</taxon>
        <taxon>Chitinophagaceae</taxon>
        <taxon>Niastella</taxon>
    </lineage>
</organism>
<keyword evidence="11" id="KW-0804">Transcription</keyword>
<dbReference type="SMART" id="SM00387">
    <property type="entry name" value="HATPase_c"/>
    <property type="match status" value="1"/>
</dbReference>
<evidence type="ECO:0000256" key="7">
    <source>
        <dbReference type="ARBA" id="ARBA00022840"/>
    </source>
</evidence>
<dbReference type="GO" id="GO:0003700">
    <property type="term" value="F:DNA-binding transcription factor activity"/>
    <property type="evidence" value="ECO:0007669"/>
    <property type="project" value="InterPro"/>
</dbReference>
<protein>
    <recommendedName>
        <fullName evidence="2">histidine kinase</fullName>
        <ecNumber evidence="2">2.7.13.3</ecNumber>
    </recommendedName>
</protein>
<keyword evidence="14" id="KW-1133">Transmembrane helix</keyword>
<dbReference type="Gene3D" id="1.10.10.60">
    <property type="entry name" value="Homeodomain-like"/>
    <property type="match status" value="2"/>
</dbReference>
<evidence type="ECO:0000256" key="11">
    <source>
        <dbReference type="ARBA" id="ARBA00023163"/>
    </source>
</evidence>
<dbReference type="InterPro" id="IPR011006">
    <property type="entry name" value="CheY-like_superfamily"/>
</dbReference>
<evidence type="ECO:0000256" key="13">
    <source>
        <dbReference type="SAM" id="Coils"/>
    </source>
</evidence>
<comment type="caution">
    <text evidence="18">The sequence shown here is derived from an EMBL/GenBank/DDBJ whole genome shotgun (WGS) entry which is preliminary data.</text>
</comment>
<dbReference type="PRINTS" id="PR00344">
    <property type="entry name" value="BCTRLSENSOR"/>
</dbReference>
<dbReference type="PROSITE" id="PS01124">
    <property type="entry name" value="HTH_ARAC_FAMILY_2"/>
    <property type="match status" value="1"/>
</dbReference>
<dbReference type="Gene3D" id="1.10.287.130">
    <property type="match status" value="1"/>
</dbReference>
<keyword evidence="6 18" id="KW-0418">Kinase</keyword>
<keyword evidence="13" id="KW-0175">Coiled coil</keyword>
<dbReference type="EMBL" id="LVYD01000079">
    <property type="protein sequence ID" value="OQP59485.1"/>
    <property type="molecule type" value="Genomic_DNA"/>
</dbReference>
<evidence type="ECO:0000256" key="10">
    <source>
        <dbReference type="ARBA" id="ARBA00023125"/>
    </source>
</evidence>
<dbReference type="SUPFAM" id="SSF55874">
    <property type="entry name" value="ATPase domain of HSP90 chaperone/DNA topoisomerase II/histidine kinase"/>
    <property type="match status" value="1"/>
</dbReference>
<dbReference type="Proteomes" id="UP000192796">
    <property type="component" value="Unassembled WGS sequence"/>
</dbReference>
<dbReference type="CDD" id="cd00082">
    <property type="entry name" value="HisKA"/>
    <property type="match status" value="1"/>
</dbReference>
<dbReference type="InterPro" id="IPR003594">
    <property type="entry name" value="HATPase_dom"/>
</dbReference>
<evidence type="ECO:0000256" key="6">
    <source>
        <dbReference type="ARBA" id="ARBA00022777"/>
    </source>
</evidence>
<dbReference type="Pfam" id="PF00072">
    <property type="entry name" value="Response_reg"/>
    <property type="match status" value="1"/>
</dbReference>
<evidence type="ECO:0000256" key="8">
    <source>
        <dbReference type="ARBA" id="ARBA00023012"/>
    </source>
</evidence>
<keyword evidence="14" id="KW-0812">Transmembrane</keyword>
<evidence type="ECO:0000313" key="18">
    <source>
        <dbReference type="EMBL" id="OQP59485.1"/>
    </source>
</evidence>
<dbReference type="OrthoDB" id="1489484at2"/>
<dbReference type="SUPFAM" id="SSF52172">
    <property type="entry name" value="CheY-like"/>
    <property type="match status" value="1"/>
</dbReference>
<dbReference type="PANTHER" id="PTHR43547:SF2">
    <property type="entry name" value="HYBRID SIGNAL TRANSDUCTION HISTIDINE KINASE C"/>
    <property type="match status" value="1"/>
</dbReference>
<feature type="domain" description="HTH araC/xylS-type" evidence="15">
    <location>
        <begin position="772"/>
        <end position="871"/>
    </location>
</feature>
<evidence type="ECO:0000256" key="3">
    <source>
        <dbReference type="ARBA" id="ARBA00022553"/>
    </source>
</evidence>
<dbReference type="InterPro" id="IPR001789">
    <property type="entry name" value="Sig_transdc_resp-reg_receiver"/>
</dbReference>
<dbReference type="GO" id="GO:0043565">
    <property type="term" value="F:sequence-specific DNA binding"/>
    <property type="evidence" value="ECO:0007669"/>
    <property type="project" value="InterPro"/>
</dbReference>
<keyword evidence="14" id="KW-0472">Membrane</keyword>
<feature type="modified residue" description="4-aspartylphosphate" evidence="12">
    <location>
        <position position="673"/>
    </location>
</feature>
<dbReference type="InterPro" id="IPR036097">
    <property type="entry name" value="HisK_dim/P_sf"/>
</dbReference>
<feature type="transmembrane region" description="Helical" evidence="14">
    <location>
        <begin position="291"/>
        <end position="313"/>
    </location>
</feature>
<dbReference type="PROSITE" id="PS00041">
    <property type="entry name" value="HTH_ARAC_FAMILY_1"/>
    <property type="match status" value="1"/>
</dbReference>
<dbReference type="GO" id="GO:0005524">
    <property type="term" value="F:ATP binding"/>
    <property type="evidence" value="ECO:0007669"/>
    <property type="project" value="UniProtKB-KW"/>
</dbReference>
<dbReference type="SMART" id="SM00448">
    <property type="entry name" value="REC"/>
    <property type="match status" value="1"/>
</dbReference>
<keyword evidence="4" id="KW-0808">Transferase</keyword>
<dbReference type="FunFam" id="1.10.287.130:FF:000045">
    <property type="entry name" value="Two-component system sensor histidine kinase/response regulator"/>
    <property type="match status" value="1"/>
</dbReference>
<evidence type="ECO:0000313" key="19">
    <source>
        <dbReference type="Proteomes" id="UP000192796"/>
    </source>
</evidence>
<feature type="coiled-coil region" evidence="13">
    <location>
        <begin position="320"/>
        <end position="357"/>
    </location>
</feature>